<keyword evidence="6" id="KW-0675">Receptor</keyword>
<evidence type="ECO:0000256" key="2">
    <source>
        <dbReference type="ARBA" id="ARBA00022692"/>
    </source>
</evidence>
<keyword evidence="12" id="KW-1185">Reference proteome</keyword>
<reference evidence="10 12" key="1">
    <citation type="journal article" date="2009" name="PLoS Biol.">
        <title>Lineage-specific biology revealed by a finished genome assembly of the mouse.</title>
        <authorList>
            <consortium name="Mouse Genome Sequencing Consortium"/>
            <person name="Church D.M."/>
            <person name="Goodstadt L."/>
            <person name="Hillier L.W."/>
            <person name="Zody M.C."/>
            <person name="Goldstein S."/>
            <person name="She X."/>
            <person name="Bult C.J."/>
            <person name="Agarwala R."/>
            <person name="Cherry J.L."/>
            <person name="DiCuccio M."/>
            <person name="Hlavina W."/>
            <person name="Kapustin Y."/>
            <person name="Meric P."/>
            <person name="Maglott D."/>
            <person name="Birtle Z."/>
            <person name="Marques A.C."/>
            <person name="Graves T."/>
            <person name="Zhou S."/>
            <person name="Teague B."/>
            <person name="Potamousis K."/>
            <person name="Churas C."/>
            <person name="Place M."/>
            <person name="Herschleb J."/>
            <person name="Runnheim R."/>
            <person name="Forrest D."/>
            <person name="Amos-Landgraf J."/>
            <person name="Schwartz D.C."/>
            <person name="Cheng Z."/>
            <person name="Lindblad-Toh K."/>
            <person name="Eichler E.E."/>
            <person name="Ponting C.P."/>
        </authorList>
    </citation>
    <scope>NUCLEOTIDE SEQUENCE [LARGE SCALE GENOMIC DNA]</scope>
    <source>
        <strain evidence="10 12">C57BL/6J</strain>
    </source>
</reference>
<evidence type="ECO:0000256" key="4">
    <source>
        <dbReference type="ARBA" id="ARBA00022989"/>
    </source>
</evidence>
<evidence type="ECO:0000256" key="7">
    <source>
        <dbReference type="ARBA" id="ARBA00023180"/>
    </source>
</evidence>
<dbReference type="PANTHER" id="PTHR24061">
    <property type="entry name" value="CALCIUM-SENSING RECEPTOR-RELATED"/>
    <property type="match status" value="1"/>
</dbReference>
<dbReference type="Ensembl" id="ENSMUST00000233656.2">
    <property type="protein sequence ID" value="ENSMUSP00000156949.2"/>
    <property type="gene ID" value="ENSMUSG00000095664.3"/>
</dbReference>
<dbReference type="InterPro" id="IPR000068">
    <property type="entry name" value="GPCR_3_Ca_sens_rcpt-rel"/>
</dbReference>
<protein>
    <submittedName>
        <fullName evidence="10">Vomeronasal 2, receptor 67</fullName>
    </submittedName>
</protein>
<name>A0A3B2WDB2_MOUSE</name>
<keyword evidence="7" id="KW-0325">Glycoprotein</keyword>
<keyword evidence="3 8" id="KW-0732">Signal</keyword>
<dbReference type="SUPFAM" id="SSF53822">
    <property type="entry name" value="Periplasmic binding protein-like I"/>
    <property type="match status" value="1"/>
</dbReference>
<reference evidence="10 12" key="2">
    <citation type="journal article" date="2011" name="PLoS Biol.">
        <title>Modernizing reference genome assemblies.</title>
        <authorList>
            <person name="Church D.M."/>
            <person name="Schneider V.A."/>
            <person name="Graves T."/>
            <person name="Auger K."/>
            <person name="Cunningham F."/>
            <person name="Bouk N."/>
            <person name="Chen H.C."/>
            <person name="Agarwala R."/>
            <person name="McLaren W.M."/>
            <person name="Ritchie G.R."/>
            <person name="Albracht D."/>
            <person name="Kremitzki M."/>
            <person name="Rock S."/>
            <person name="Kotkiewicz H."/>
            <person name="Kremitzki C."/>
            <person name="Wollam A."/>
            <person name="Trani L."/>
            <person name="Fulton L."/>
            <person name="Fulton R."/>
            <person name="Matthews L."/>
            <person name="Whitehead S."/>
            <person name="Chow W."/>
            <person name="Torrance J."/>
            <person name="Dunn M."/>
            <person name="Harden G."/>
            <person name="Threadgold G."/>
            <person name="Wood J."/>
            <person name="Collins J."/>
            <person name="Heath P."/>
            <person name="Griffiths G."/>
            <person name="Pelan S."/>
            <person name="Grafham D."/>
            <person name="Eichler E.E."/>
            <person name="Weinstock G."/>
            <person name="Mardis E.R."/>
            <person name="Wilson R.K."/>
            <person name="Howe K."/>
            <person name="Flicek P."/>
            <person name="Hubbard T."/>
        </authorList>
    </citation>
    <scope>NUCLEOTIDE SEQUENCE [LARGE SCALE GENOMIC DNA]</scope>
    <source>
        <strain evidence="10 12">C57BL/6J</strain>
    </source>
</reference>
<dbReference type="MGI" id="MGI:3643129">
    <property type="gene designation" value="Vmn2r67"/>
</dbReference>
<dbReference type="InterPro" id="IPR028082">
    <property type="entry name" value="Peripla_BP_I"/>
</dbReference>
<gene>
    <name evidence="10 11" type="primary">Vmn2r67</name>
</gene>
<dbReference type="GO" id="GO:0004930">
    <property type="term" value="F:G protein-coupled receptor activity"/>
    <property type="evidence" value="ECO:0007669"/>
    <property type="project" value="InterPro"/>
</dbReference>
<reference evidence="10" key="3">
    <citation type="submission" date="2025-08" db="UniProtKB">
        <authorList>
            <consortium name="Ensembl"/>
        </authorList>
    </citation>
    <scope>IDENTIFICATION</scope>
    <source>
        <strain evidence="10">C57BL/6J</strain>
    </source>
</reference>
<feature type="signal peptide" evidence="8">
    <location>
        <begin position="1"/>
        <end position="23"/>
    </location>
</feature>
<evidence type="ECO:0000256" key="6">
    <source>
        <dbReference type="ARBA" id="ARBA00023170"/>
    </source>
</evidence>
<dbReference type="FunFam" id="3.40.50.2300:FF:001138">
    <property type="match status" value="1"/>
</dbReference>
<dbReference type="AGR" id="MGI:3643129"/>
<dbReference type="InterPro" id="IPR000337">
    <property type="entry name" value="GPCR_3"/>
</dbReference>
<evidence type="ECO:0000313" key="10">
    <source>
        <dbReference type="Ensembl" id="ENSMUSP00000156949.2"/>
    </source>
</evidence>
<accession>A0A3B2WDB2</accession>
<proteinExistence type="predicted"/>
<sequence>MFSLISVFWFLKISFMFCHLSDPKCFWRIKDTKKNLGDTETYCSFSISTKRGYVKNDYFSWNLDKQVTPKTNHLIFSVYLALEEINMNFHILPNISLVVNIECLRKKYDEKTGLALQTEEFIPNYYCTDERRYLIIFTAPIWAVTTRLGTFMFMYSIPELYCGHFHLSLSDNEQFPHLYQISPKDTSLPLAMVSLMVHFRWNWIGAIVTTDDHGIQFLSELRGEMQKHIVCLSFEITILTEHSMARKEFQRCSLF</sequence>
<dbReference type="SMR" id="A0A3B2WDB2"/>
<evidence type="ECO:0000259" key="9">
    <source>
        <dbReference type="Pfam" id="PF01094"/>
    </source>
</evidence>
<dbReference type="GO" id="GO:0016020">
    <property type="term" value="C:membrane"/>
    <property type="evidence" value="ECO:0007669"/>
    <property type="project" value="UniProtKB-SubCell"/>
</dbReference>
<evidence type="ECO:0000256" key="1">
    <source>
        <dbReference type="ARBA" id="ARBA00004141"/>
    </source>
</evidence>
<keyword evidence="2" id="KW-0812">Transmembrane</keyword>
<dbReference type="Gene3D" id="3.40.50.2300">
    <property type="match status" value="2"/>
</dbReference>
<evidence type="ECO:0000313" key="12">
    <source>
        <dbReference type="Proteomes" id="UP000000589"/>
    </source>
</evidence>
<dbReference type="Pfam" id="PF01094">
    <property type="entry name" value="ANF_receptor"/>
    <property type="match status" value="1"/>
</dbReference>
<dbReference type="Proteomes" id="UP000000589">
    <property type="component" value="Chromosome 7"/>
</dbReference>
<dbReference type="FunFam" id="3.40.50.2300:FF:000472">
    <property type="entry name" value="Vomeronasal 2, receptor 120"/>
    <property type="match status" value="1"/>
</dbReference>
<dbReference type="PRINTS" id="PR00248">
    <property type="entry name" value="GPCRMGR"/>
</dbReference>
<evidence type="ECO:0000256" key="3">
    <source>
        <dbReference type="ARBA" id="ARBA00022729"/>
    </source>
</evidence>
<reference evidence="10" key="4">
    <citation type="submission" date="2025-09" db="UniProtKB">
        <authorList>
            <consortium name="Ensembl"/>
        </authorList>
    </citation>
    <scope>IDENTIFICATION</scope>
    <source>
        <strain evidence="10">C57BL/6J</strain>
    </source>
</reference>
<feature type="domain" description="Receptor ligand binding region" evidence="9">
    <location>
        <begin position="78"/>
        <end position="239"/>
    </location>
</feature>
<feature type="chain" id="PRO_5017374125" evidence="8">
    <location>
        <begin position="24"/>
        <end position="255"/>
    </location>
</feature>
<dbReference type="AlphaFoldDB" id="A0A3B2WDB2"/>
<dbReference type="InterPro" id="IPR001828">
    <property type="entry name" value="ANF_lig-bd_rcpt"/>
</dbReference>
<dbReference type="PANTHER" id="PTHR24061:SF413">
    <property type="entry name" value="VOMERONASAL 2, RECEPTOR 66-RELATED"/>
    <property type="match status" value="1"/>
</dbReference>
<comment type="subcellular location">
    <subcellularLocation>
        <location evidence="1">Membrane</location>
        <topology evidence="1">Multi-pass membrane protein</topology>
    </subcellularLocation>
</comment>
<evidence type="ECO:0000313" key="11">
    <source>
        <dbReference type="MGI" id="MGI:3643129"/>
    </source>
</evidence>
<dbReference type="ExpressionAtlas" id="A0A3B2WDB2">
    <property type="expression patterns" value="baseline"/>
</dbReference>
<organism evidence="10 12">
    <name type="scientific">Mus musculus</name>
    <name type="common">Mouse</name>
    <dbReference type="NCBI Taxonomy" id="10090"/>
    <lineage>
        <taxon>Eukaryota</taxon>
        <taxon>Metazoa</taxon>
        <taxon>Chordata</taxon>
        <taxon>Craniata</taxon>
        <taxon>Vertebrata</taxon>
        <taxon>Euteleostomi</taxon>
        <taxon>Mammalia</taxon>
        <taxon>Eutheria</taxon>
        <taxon>Euarchontoglires</taxon>
        <taxon>Glires</taxon>
        <taxon>Rodentia</taxon>
        <taxon>Myomorpha</taxon>
        <taxon>Muroidea</taxon>
        <taxon>Muridae</taxon>
        <taxon>Murinae</taxon>
        <taxon>Mus</taxon>
        <taxon>Mus</taxon>
    </lineage>
</organism>
<evidence type="ECO:0000256" key="5">
    <source>
        <dbReference type="ARBA" id="ARBA00023136"/>
    </source>
</evidence>
<keyword evidence="4" id="KW-1133">Transmembrane helix</keyword>
<dbReference type="GeneTree" id="ENSGT00950000183069"/>
<dbReference type="VEuPathDB" id="HostDB:ENSMUSG00000095664"/>
<keyword evidence="5" id="KW-0472">Membrane</keyword>
<evidence type="ECO:0000256" key="8">
    <source>
        <dbReference type="SAM" id="SignalP"/>
    </source>
</evidence>